<keyword evidence="4 9" id="KW-1003">Cell membrane</keyword>
<evidence type="ECO:0000256" key="10">
    <source>
        <dbReference type="SAM" id="Coils"/>
    </source>
</evidence>
<keyword evidence="7 9" id="KW-1133">Transmembrane helix</keyword>
<dbReference type="KEGG" id="fap:GR316_05040"/>
<evidence type="ECO:0000256" key="6">
    <source>
        <dbReference type="ARBA" id="ARBA00022692"/>
    </source>
</evidence>
<keyword evidence="8 9" id="KW-0472">Membrane</keyword>
<evidence type="ECO:0000256" key="9">
    <source>
        <dbReference type="RuleBase" id="RU365093"/>
    </source>
</evidence>
<dbReference type="SUPFAM" id="SSF111369">
    <property type="entry name" value="HlyD-like secretion proteins"/>
    <property type="match status" value="1"/>
</dbReference>
<feature type="domain" description="AprE-like beta-barrel" evidence="11">
    <location>
        <begin position="321"/>
        <end position="415"/>
    </location>
</feature>
<evidence type="ECO:0000256" key="2">
    <source>
        <dbReference type="ARBA" id="ARBA00009477"/>
    </source>
</evidence>
<dbReference type="GO" id="GO:0015031">
    <property type="term" value="P:protein transport"/>
    <property type="evidence" value="ECO:0007669"/>
    <property type="project" value="InterPro"/>
</dbReference>
<dbReference type="Pfam" id="PF26002">
    <property type="entry name" value="Beta-barrel_AprE"/>
    <property type="match status" value="1"/>
</dbReference>
<feature type="coiled-coil region" evidence="10">
    <location>
        <begin position="222"/>
        <end position="271"/>
    </location>
</feature>
<evidence type="ECO:0000256" key="4">
    <source>
        <dbReference type="ARBA" id="ARBA00022475"/>
    </source>
</evidence>
<dbReference type="GO" id="GO:0005886">
    <property type="term" value="C:plasma membrane"/>
    <property type="evidence" value="ECO:0007669"/>
    <property type="project" value="UniProtKB-SubCell"/>
</dbReference>
<dbReference type="PANTHER" id="PTHR30386">
    <property type="entry name" value="MEMBRANE FUSION SUBUNIT OF EMRAB-TOLC MULTIDRUG EFFLUX PUMP"/>
    <property type="match status" value="1"/>
</dbReference>
<dbReference type="AlphaFoldDB" id="A0A8J8MUV7"/>
<gene>
    <name evidence="12" type="ORF">GR316_05040</name>
</gene>
<dbReference type="InterPro" id="IPR010129">
    <property type="entry name" value="T1SS_HlyD"/>
</dbReference>
<dbReference type="PRINTS" id="PR01490">
    <property type="entry name" value="RTXTOXIND"/>
</dbReference>
<dbReference type="InterPro" id="IPR058982">
    <property type="entry name" value="Beta-barrel_AprE"/>
</dbReference>
<organism evidence="12 13">
    <name type="scientific">Falsirhodobacter algicola</name>
    <dbReference type="NCBI Taxonomy" id="2692330"/>
    <lineage>
        <taxon>Bacteria</taxon>
        <taxon>Pseudomonadati</taxon>
        <taxon>Pseudomonadota</taxon>
        <taxon>Alphaproteobacteria</taxon>
        <taxon>Rhodobacterales</taxon>
        <taxon>Paracoccaceae</taxon>
        <taxon>Falsirhodobacter</taxon>
    </lineage>
</organism>
<reference evidence="12" key="1">
    <citation type="submission" date="2020-01" db="EMBL/GenBank/DDBJ databases">
        <authorList>
            <person name="Yang Y."/>
            <person name="Kwon Y.M."/>
        </authorList>
    </citation>
    <scope>NUCLEOTIDE SEQUENCE</scope>
    <source>
        <strain evidence="12">PG104</strain>
    </source>
</reference>
<dbReference type="EMBL" id="CP047289">
    <property type="protein sequence ID" value="QUS36892.1"/>
    <property type="molecule type" value="Genomic_DNA"/>
</dbReference>
<dbReference type="PANTHER" id="PTHR30386:SF27">
    <property type="entry name" value="MEMBRANE FUSION PROTEIN (MFP) FAMILY PROTEIN"/>
    <property type="match status" value="1"/>
</dbReference>
<dbReference type="NCBIfam" id="TIGR01843">
    <property type="entry name" value="type_I_hlyD"/>
    <property type="match status" value="1"/>
</dbReference>
<evidence type="ECO:0000313" key="13">
    <source>
        <dbReference type="Proteomes" id="UP000679284"/>
    </source>
</evidence>
<evidence type="ECO:0000313" key="12">
    <source>
        <dbReference type="EMBL" id="QUS36892.1"/>
    </source>
</evidence>
<comment type="similarity">
    <text evidence="2 9">Belongs to the membrane fusion protein (MFP) (TC 8.A.1) family.</text>
</comment>
<sequence>MPDILAFQPDAVELEEQSPPALARMTLYGVVALLALAVLWSIFARLDEVVVAKGKLVTATPALVVQPLETSVIREIAVKPGDHVTAGQVLARLDPTFVSADGGQLAARLRAMEAEIARLEAELGGQSYAPGPDASEEETLQAALHQRRQAYFDATLQDYDSRVAEAEATVTATRGEETLLQKRLDGLHQIDDMRLQLIDTGGGSRLLYLQQRDLSLEAESGLERLRNERLEAIQRLAQARAGATAFVEDFHKTATERLVTLREQRSETLEEMRKAALREEMSVLRSPADGVVLEVAARSVGSVAQGAEALFTLVPQGVPLEAEVAVDGQDIGRLAVGDDVRIKFDAFPFQKFGTAEGAVRMISQDAFAHDENTANNGAPAFYRVRIAVEESELRHVLPGSSMIPGMGVQAEIKSGTRRMISYFLYPLLRGFDESFREP</sequence>
<evidence type="ECO:0000259" key="11">
    <source>
        <dbReference type="Pfam" id="PF26002"/>
    </source>
</evidence>
<protein>
    <recommendedName>
        <fullName evidence="9">Membrane fusion protein (MFP) family protein</fullName>
    </recommendedName>
</protein>
<keyword evidence="10" id="KW-0175">Coiled coil</keyword>
<feature type="transmembrane region" description="Helical" evidence="9">
    <location>
        <begin position="25"/>
        <end position="46"/>
    </location>
</feature>
<evidence type="ECO:0000256" key="1">
    <source>
        <dbReference type="ARBA" id="ARBA00004377"/>
    </source>
</evidence>
<evidence type="ECO:0000256" key="7">
    <source>
        <dbReference type="ARBA" id="ARBA00022989"/>
    </source>
</evidence>
<evidence type="ECO:0000256" key="5">
    <source>
        <dbReference type="ARBA" id="ARBA00022519"/>
    </source>
</evidence>
<evidence type="ECO:0000256" key="3">
    <source>
        <dbReference type="ARBA" id="ARBA00022448"/>
    </source>
</evidence>
<dbReference type="Proteomes" id="UP000679284">
    <property type="component" value="Chromosome"/>
</dbReference>
<keyword evidence="5 9" id="KW-0997">Cell inner membrane</keyword>
<evidence type="ECO:0000256" key="8">
    <source>
        <dbReference type="ARBA" id="ARBA00023136"/>
    </source>
</evidence>
<accession>A0A8J8MUV7</accession>
<dbReference type="Gene3D" id="2.40.30.170">
    <property type="match status" value="1"/>
</dbReference>
<keyword evidence="13" id="KW-1185">Reference proteome</keyword>
<keyword evidence="6 9" id="KW-0812">Transmembrane</keyword>
<proteinExistence type="inferred from homology"/>
<dbReference type="InterPro" id="IPR050739">
    <property type="entry name" value="MFP"/>
</dbReference>
<name>A0A8J8MUV7_9RHOB</name>
<comment type="subcellular location">
    <subcellularLocation>
        <location evidence="1 9">Cell inner membrane</location>
        <topology evidence="1 9">Single-pass membrane protein</topology>
    </subcellularLocation>
</comment>
<keyword evidence="3 9" id="KW-0813">Transport</keyword>
<dbReference type="Gene3D" id="2.40.50.100">
    <property type="match status" value="1"/>
</dbReference>